<sequence>MTTVPELPHSPVSANPIWGLWCDGLNGFEELRKYIKSGNTFCSEVTTILQERADAENVYAKSLQKLSAKLTKSSNVCIGTLAEAWSLAATEMEAEAEIHRQFSQSLVEDLCKPMKTLADSQHKTRKPIELCVEKAQKNFHDKRADEAKCKKNTFALYKDREKICETLLNSRNAKGKMLTDKETAKLDKNVRKLEDSIRKSDKDYQESCLKAEACRQEWETCVYKASGQLQCLEEERISQMQDFLNRYNTHLSAMGPKQIKGCEKLREAVISVDCNSDLRRAVDHKGTGPNQPEQLLPEIYAEDFHNTMDATRRKQSLTNYLIYVQAELEKEVKGREGVEKLAEVYQNKPNYGDADAQAETWQRLAHPFNNTLYKVNASINFLEATRYKVACSLAELEGTNQPQFKHAPHIEKVRDKTGYNVCILRVPLSMTVDPNSVGARPPADGGHVESVYDDDEFDAYDAASAPICQATALYDYVAQHSDELTIHPGDVIQVMQKQADGWWQGELNGTVGIFPATYAEESARL</sequence>
<dbReference type="OrthoDB" id="28357at2759"/>
<reference evidence="11 13" key="2">
    <citation type="journal article" date="2013" name="Nature">
        <title>Insights into bilaterian evolution from three spiralian genomes.</title>
        <authorList>
            <person name="Simakov O."/>
            <person name="Marletaz F."/>
            <person name="Cho S.J."/>
            <person name="Edsinger-Gonzales E."/>
            <person name="Havlak P."/>
            <person name="Hellsten U."/>
            <person name="Kuo D.H."/>
            <person name="Larsson T."/>
            <person name="Lv J."/>
            <person name="Arendt D."/>
            <person name="Savage R."/>
            <person name="Osoegawa K."/>
            <person name="de Jong P."/>
            <person name="Grimwood J."/>
            <person name="Chapman J.A."/>
            <person name="Shapiro H."/>
            <person name="Aerts A."/>
            <person name="Otillar R.P."/>
            <person name="Terry A.Y."/>
            <person name="Boore J.L."/>
            <person name="Grigoriev I.V."/>
            <person name="Lindberg D.R."/>
            <person name="Seaver E.C."/>
            <person name="Weisblat D.A."/>
            <person name="Putnam N.H."/>
            <person name="Rokhsar D.S."/>
        </authorList>
    </citation>
    <scope>NUCLEOTIDE SEQUENCE</scope>
    <source>
        <strain evidence="11 13">I ESC-2004</strain>
    </source>
</reference>
<evidence type="ECO:0000313" key="11">
    <source>
        <dbReference type="EMBL" id="ELU01831.1"/>
    </source>
</evidence>
<dbReference type="Gene3D" id="2.30.30.40">
    <property type="entry name" value="SH3 Domains"/>
    <property type="match status" value="1"/>
</dbReference>
<dbReference type="Pfam" id="PF00018">
    <property type="entry name" value="SH3_1"/>
    <property type="match status" value="1"/>
</dbReference>
<evidence type="ECO:0000256" key="5">
    <source>
        <dbReference type="ARBA" id="ARBA00023054"/>
    </source>
</evidence>
<name>R7U6Q6_CAPTE</name>
<keyword evidence="5 8" id="KW-0175">Coiled coil</keyword>
<dbReference type="PROSITE" id="PS50002">
    <property type="entry name" value="SH3"/>
    <property type="match status" value="1"/>
</dbReference>
<dbReference type="InterPro" id="IPR027267">
    <property type="entry name" value="AH/BAR_dom_sf"/>
</dbReference>
<dbReference type="InterPro" id="IPR001452">
    <property type="entry name" value="SH3_domain"/>
</dbReference>
<keyword evidence="4" id="KW-0597">Phosphoprotein</keyword>
<proteinExistence type="predicted"/>
<dbReference type="HOGENOM" id="CLU_027170_1_0_1"/>
<evidence type="ECO:0000313" key="13">
    <source>
        <dbReference type="Proteomes" id="UP000014760"/>
    </source>
</evidence>
<reference evidence="12" key="3">
    <citation type="submission" date="2015-06" db="UniProtKB">
        <authorList>
            <consortium name="EnsemblMetazoa"/>
        </authorList>
    </citation>
    <scope>IDENTIFICATION</scope>
</reference>
<dbReference type="Gene3D" id="6.10.140.470">
    <property type="match status" value="1"/>
</dbReference>
<reference evidence="13" key="1">
    <citation type="submission" date="2012-12" db="EMBL/GenBank/DDBJ databases">
        <authorList>
            <person name="Hellsten U."/>
            <person name="Grimwood J."/>
            <person name="Chapman J.A."/>
            <person name="Shapiro H."/>
            <person name="Aerts A."/>
            <person name="Otillar R.P."/>
            <person name="Terry A.Y."/>
            <person name="Boore J.L."/>
            <person name="Simakov O."/>
            <person name="Marletaz F."/>
            <person name="Cho S.-J."/>
            <person name="Edsinger-Gonzales E."/>
            <person name="Havlak P."/>
            <person name="Kuo D.-H."/>
            <person name="Larsson T."/>
            <person name="Lv J."/>
            <person name="Arendt D."/>
            <person name="Savage R."/>
            <person name="Osoegawa K."/>
            <person name="de Jong P."/>
            <person name="Lindberg D.R."/>
            <person name="Seaver E.C."/>
            <person name="Weisblat D.A."/>
            <person name="Putnam N.H."/>
            <person name="Grigoriev I.V."/>
            <person name="Rokhsar D.S."/>
        </authorList>
    </citation>
    <scope>NUCLEOTIDE SEQUENCE</scope>
    <source>
        <strain evidence="13">I ESC-2004</strain>
    </source>
</reference>
<dbReference type="FunFam" id="2.30.30.40:FF:000072">
    <property type="entry name" value="Unconventional Myosin IB"/>
    <property type="match status" value="1"/>
</dbReference>
<dbReference type="InterPro" id="IPR031160">
    <property type="entry name" value="F_BAR_dom"/>
</dbReference>
<comment type="subcellular location">
    <subcellularLocation>
        <location evidence="1">Cytoplasm</location>
        <location evidence="1">Cytoskeleton</location>
    </subcellularLocation>
</comment>
<feature type="domain" description="SH3" evidence="9">
    <location>
        <begin position="465"/>
        <end position="524"/>
    </location>
</feature>
<dbReference type="PRINTS" id="PR00452">
    <property type="entry name" value="SH3DOMAIN"/>
</dbReference>
<dbReference type="PRINTS" id="PR00499">
    <property type="entry name" value="P67PHOX"/>
</dbReference>
<keyword evidence="2 7" id="KW-0728">SH3 domain</keyword>
<dbReference type="AlphaFoldDB" id="R7U6Q6"/>
<dbReference type="GO" id="GO:0005886">
    <property type="term" value="C:plasma membrane"/>
    <property type="evidence" value="ECO:0007669"/>
    <property type="project" value="TreeGrafter"/>
</dbReference>
<dbReference type="PROSITE" id="PS51741">
    <property type="entry name" value="F_BAR"/>
    <property type="match status" value="1"/>
</dbReference>
<dbReference type="Gene3D" id="1.20.1270.60">
    <property type="entry name" value="Arfaptin homology (AH) domain/BAR domain"/>
    <property type="match status" value="1"/>
</dbReference>
<keyword evidence="3" id="KW-0963">Cytoplasm</keyword>
<protein>
    <recommendedName>
        <fullName evidence="14">SH3 domain-containing protein</fullName>
    </recommendedName>
</protein>
<dbReference type="SMART" id="SM00055">
    <property type="entry name" value="FCH"/>
    <property type="match status" value="1"/>
</dbReference>
<dbReference type="Pfam" id="PF00611">
    <property type="entry name" value="FCH"/>
    <property type="match status" value="1"/>
</dbReference>
<dbReference type="Proteomes" id="UP000014760">
    <property type="component" value="Unassembled WGS sequence"/>
</dbReference>
<dbReference type="EMBL" id="AMQN01009097">
    <property type="status" value="NOT_ANNOTATED_CDS"/>
    <property type="molecule type" value="Genomic_DNA"/>
</dbReference>
<dbReference type="SUPFAM" id="SSF103657">
    <property type="entry name" value="BAR/IMD domain-like"/>
    <property type="match status" value="1"/>
</dbReference>
<dbReference type="InterPro" id="IPR057870">
    <property type="entry name" value="HR1_TOCA"/>
</dbReference>
<evidence type="ECO:0000256" key="7">
    <source>
        <dbReference type="PROSITE-ProRule" id="PRU00192"/>
    </source>
</evidence>
<evidence type="ECO:0000259" key="10">
    <source>
        <dbReference type="PROSITE" id="PS51741"/>
    </source>
</evidence>
<evidence type="ECO:0000256" key="1">
    <source>
        <dbReference type="ARBA" id="ARBA00004245"/>
    </source>
</evidence>
<dbReference type="FunCoup" id="R7U6Q6">
    <property type="interactions" value="24"/>
</dbReference>
<evidence type="ECO:0000256" key="3">
    <source>
        <dbReference type="ARBA" id="ARBA00022490"/>
    </source>
</evidence>
<evidence type="ECO:0000256" key="2">
    <source>
        <dbReference type="ARBA" id="ARBA00022443"/>
    </source>
</evidence>
<dbReference type="GO" id="GO:0005737">
    <property type="term" value="C:cytoplasm"/>
    <property type="evidence" value="ECO:0007669"/>
    <property type="project" value="TreeGrafter"/>
</dbReference>
<dbReference type="STRING" id="283909.R7U6Q6"/>
<evidence type="ECO:0008006" key="14">
    <source>
        <dbReference type="Google" id="ProtNLM"/>
    </source>
</evidence>
<dbReference type="OMA" id="NPPINGQ"/>
<dbReference type="PANTHER" id="PTHR23065:SF7">
    <property type="entry name" value="NOSTRIN, ISOFORM H"/>
    <property type="match status" value="1"/>
</dbReference>
<dbReference type="InterPro" id="IPR036028">
    <property type="entry name" value="SH3-like_dom_sf"/>
</dbReference>
<gene>
    <name evidence="11" type="ORF">CAPTEDRAFT_222465</name>
</gene>
<evidence type="ECO:0000259" key="9">
    <source>
        <dbReference type="PROSITE" id="PS50002"/>
    </source>
</evidence>
<dbReference type="InterPro" id="IPR001060">
    <property type="entry name" value="FCH_dom"/>
</dbReference>
<dbReference type="EMBL" id="KB304599">
    <property type="protein sequence ID" value="ELU01831.1"/>
    <property type="molecule type" value="Genomic_DNA"/>
</dbReference>
<keyword evidence="6" id="KW-0206">Cytoskeleton</keyword>
<dbReference type="SMART" id="SM00326">
    <property type="entry name" value="SH3"/>
    <property type="match status" value="1"/>
</dbReference>
<dbReference type="GO" id="GO:0043226">
    <property type="term" value="C:organelle"/>
    <property type="evidence" value="ECO:0007669"/>
    <property type="project" value="UniProtKB-ARBA"/>
</dbReference>
<evidence type="ECO:0000256" key="8">
    <source>
        <dbReference type="PROSITE-ProRule" id="PRU01077"/>
    </source>
</evidence>
<dbReference type="Pfam" id="PF25610">
    <property type="entry name" value="HR1_TOCA"/>
    <property type="match status" value="1"/>
</dbReference>
<dbReference type="SUPFAM" id="SSF50044">
    <property type="entry name" value="SH3-domain"/>
    <property type="match status" value="1"/>
</dbReference>
<organism evidence="11">
    <name type="scientific">Capitella teleta</name>
    <name type="common">Polychaete worm</name>
    <dbReference type="NCBI Taxonomy" id="283909"/>
    <lineage>
        <taxon>Eukaryota</taxon>
        <taxon>Metazoa</taxon>
        <taxon>Spiralia</taxon>
        <taxon>Lophotrochozoa</taxon>
        <taxon>Annelida</taxon>
        <taxon>Polychaeta</taxon>
        <taxon>Sedentaria</taxon>
        <taxon>Scolecida</taxon>
        <taxon>Capitellidae</taxon>
        <taxon>Capitella</taxon>
    </lineage>
</organism>
<dbReference type="EnsemblMetazoa" id="CapteT222465">
    <property type="protein sequence ID" value="CapteP222465"/>
    <property type="gene ID" value="CapteG222465"/>
</dbReference>
<evidence type="ECO:0000313" key="12">
    <source>
        <dbReference type="EnsemblMetazoa" id="CapteP222465"/>
    </source>
</evidence>
<evidence type="ECO:0000256" key="4">
    <source>
        <dbReference type="ARBA" id="ARBA00022553"/>
    </source>
</evidence>
<evidence type="ECO:0000256" key="6">
    <source>
        <dbReference type="ARBA" id="ARBA00023212"/>
    </source>
</evidence>
<accession>R7U6Q6</accession>
<keyword evidence="13" id="KW-1185">Reference proteome</keyword>
<dbReference type="PANTHER" id="PTHR23065">
    <property type="entry name" value="PROLINE-SERINE-THREONINE PHOSPHATASE INTERACTING PROTEIN 1"/>
    <property type="match status" value="1"/>
</dbReference>
<feature type="domain" description="F-BAR" evidence="10">
    <location>
        <begin position="10"/>
        <end position="277"/>
    </location>
</feature>